<reference evidence="4 5" key="1">
    <citation type="submission" date="2020-04" db="EMBL/GenBank/DDBJ databases">
        <title>Plant Genome Project.</title>
        <authorList>
            <person name="Zhang R.-G."/>
        </authorList>
    </citation>
    <scope>NUCLEOTIDE SEQUENCE [LARGE SCALE GENOMIC DNA]</scope>
    <source>
        <strain evidence="4">YNK0</strain>
        <tissue evidence="4">Leaf</tissue>
    </source>
</reference>
<evidence type="ECO:0000259" key="3">
    <source>
        <dbReference type="Pfam" id="PF05617"/>
    </source>
</evidence>
<keyword evidence="1 2" id="KW-0732">Signal</keyword>
<name>A0A834Z6Z2_TETSI</name>
<keyword evidence="5" id="KW-1185">Reference proteome</keyword>
<dbReference type="GO" id="GO:2000008">
    <property type="term" value="P:regulation of protein localization to cell surface"/>
    <property type="evidence" value="ECO:0007669"/>
    <property type="project" value="TreeGrafter"/>
</dbReference>
<dbReference type="PANTHER" id="PTHR31181">
    <property type="entry name" value="EGG CELL-SECRETED PROTEIN 1.4"/>
    <property type="match status" value="1"/>
</dbReference>
<dbReference type="GO" id="GO:0080155">
    <property type="term" value="P:regulation of double fertilization forming a zygote and endosperm"/>
    <property type="evidence" value="ECO:0007669"/>
    <property type="project" value="TreeGrafter"/>
</dbReference>
<feature type="domain" description="Prolamin-like" evidence="3">
    <location>
        <begin position="43"/>
        <end position="104"/>
    </location>
</feature>
<feature type="chain" id="PRO_5032490644" description="Prolamin-like domain-containing protein" evidence="2">
    <location>
        <begin position="28"/>
        <end position="107"/>
    </location>
</feature>
<accession>A0A834Z6Z2</accession>
<dbReference type="Proteomes" id="UP000655225">
    <property type="component" value="Unassembled WGS sequence"/>
</dbReference>
<feature type="signal peptide" evidence="2">
    <location>
        <begin position="1"/>
        <end position="27"/>
    </location>
</feature>
<dbReference type="InterPro" id="IPR008502">
    <property type="entry name" value="Prolamin-like"/>
</dbReference>
<dbReference type="GO" id="GO:0009567">
    <property type="term" value="P:double fertilization forming a zygote and endosperm"/>
    <property type="evidence" value="ECO:0007669"/>
    <property type="project" value="TreeGrafter"/>
</dbReference>
<evidence type="ECO:0000256" key="2">
    <source>
        <dbReference type="SAM" id="SignalP"/>
    </source>
</evidence>
<dbReference type="GO" id="GO:0031982">
    <property type="term" value="C:vesicle"/>
    <property type="evidence" value="ECO:0007669"/>
    <property type="project" value="TreeGrafter"/>
</dbReference>
<dbReference type="PROSITE" id="PS51257">
    <property type="entry name" value="PROKAR_LIPOPROTEIN"/>
    <property type="match status" value="1"/>
</dbReference>
<sequence length="107" mass="11842">MMKSAAVMSCMLLIIACAAILVPTGLAQSSYPMPRVVTREIIQCWSLCRNVKGCITEIYESSLRGEPRIVGPACCKAFNEVNEKCWPKLFPRKPSFPPSLKGYCAKI</sequence>
<proteinExistence type="predicted"/>
<dbReference type="GO" id="GO:0005576">
    <property type="term" value="C:extracellular region"/>
    <property type="evidence" value="ECO:0007669"/>
    <property type="project" value="TreeGrafter"/>
</dbReference>
<protein>
    <recommendedName>
        <fullName evidence="3">Prolamin-like domain-containing protein</fullName>
    </recommendedName>
</protein>
<dbReference type="Pfam" id="PF05617">
    <property type="entry name" value="Prolamin_like"/>
    <property type="match status" value="1"/>
</dbReference>
<gene>
    <name evidence="4" type="ORF">HHK36_013884</name>
</gene>
<evidence type="ECO:0000313" key="5">
    <source>
        <dbReference type="Proteomes" id="UP000655225"/>
    </source>
</evidence>
<dbReference type="AlphaFoldDB" id="A0A834Z6Z2"/>
<evidence type="ECO:0000313" key="4">
    <source>
        <dbReference type="EMBL" id="KAF8400585.1"/>
    </source>
</evidence>
<evidence type="ECO:0000256" key="1">
    <source>
        <dbReference type="ARBA" id="ARBA00022729"/>
    </source>
</evidence>
<dbReference type="EMBL" id="JABCRI010000009">
    <property type="protein sequence ID" value="KAF8400585.1"/>
    <property type="molecule type" value="Genomic_DNA"/>
</dbReference>
<organism evidence="4 5">
    <name type="scientific">Tetracentron sinense</name>
    <name type="common">Spur-leaf</name>
    <dbReference type="NCBI Taxonomy" id="13715"/>
    <lineage>
        <taxon>Eukaryota</taxon>
        <taxon>Viridiplantae</taxon>
        <taxon>Streptophyta</taxon>
        <taxon>Embryophyta</taxon>
        <taxon>Tracheophyta</taxon>
        <taxon>Spermatophyta</taxon>
        <taxon>Magnoliopsida</taxon>
        <taxon>Trochodendrales</taxon>
        <taxon>Trochodendraceae</taxon>
        <taxon>Tetracentron</taxon>
    </lineage>
</organism>
<dbReference type="OrthoDB" id="1862203at2759"/>
<dbReference type="PANTHER" id="PTHR31181:SF67">
    <property type="entry name" value="PROLAMIN-LIKE PROTEIN (DUF1278)"/>
    <property type="match status" value="1"/>
</dbReference>
<dbReference type="OMA" id="VKGCITE"/>
<comment type="caution">
    <text evidence="4">The sequence shown here is derived from an EMBL/GenBank/DDBJ whole genome shotgun (WGS) entry which is preliminary data.</text>
</comment>